<dbReference type="EMBL" id="JASZZN010000019">
    <property type="protein sequence ID" value="MDM4018203.1"/>
    <property type="molecule type" value="Genomic_DNA"/>
</dbReference>
<gene>
    <name evidence="1" type="ORF">QTN89_22325</name>
</gene>
<name>A0ABT7PPD8_9BACT</name>
<organism evidence="1 2">
    <name type="scientific">Roseiconus lacunae</name>
    <dbReference type="NCBI Taxonomy" id="2605694"/>
    <lineage>
        <taxon>Bacteria</taxon>
        <taxon>Pseudomonadati</taxon>
        <taxon>Planctomycetota</taxon>
        <taxon>Planctomycetia</taxon>
        <taxon>Pirellulales</taxon>
        <taxon>Pirellulaceae</taxon>
        <taxon>Roseiconus</taxon>
    </lineage>
</organism>
<dbReference type="RefSeq" id="WP_289165898.1">
    <property type="nucleotide sequence ID" value="NZ_JASZZN010000019.1"/>
</dbReference>
<comment type="caution">
    <text evidence="1">The sequence shown here is derived from an EMBL/GenBank/DDBJ whole genome shotgun (WGS) entry which is preliminary data.</text>
</comment>
<accession>A0ABT7PPD8</accession>
<evidence type="ECO:0000313" key="2">
    <source>
        <dbReference type="Proteomes" id="UP001239462"/>
    </source>
</evidence>
<sequence>MRILINDSRSFQRMISAYQAVARAVLHCLHDEGSQISAIVLHEFDDDHSFHPICEIRLRPNSGLRFPDLWAYFVDAVPFSEDLILHSCRFISSCLIGAAAEERLSREIGINREMGWLDTLLERTTFLKPVLFEQKWHPSQVQSDIDKAFVTARCFLGEHDDGFALDHIDFCAAEVDRVVGDEPVWQLITEVAEELGEQQTISGDVVLKKSADLTFDPRFGPWNE</sequence>
<dbReference type="Proteomes" id="UP001239462">
    <property type="component" value="Unassembled WGS sequence"/>
</dbReference>
<protein>
    <submittedName>
        <fullName evidence="1">Uncharacterized protein</fullName>
    </submittedName>
</protein>
<reference evidence="1 2" key="1">
    <citation type="submission" date="2023-06" db="EMBL/GenBank/DDBJ databases">
        <title>Roseiconus lacunae JC819 isolated from Gulf of Mannar region, Tamil Nadu.</title>
        <authorList>
            <person name="Pk S."/>
            <person name="Ch S."/>
            <person name="Ch V.R."/>
        </authorList>
    </citation>
    <scope>NUCLEOTIDE SEQUENCE [LARGE SCALE GENOMIC DNA]</scope>
    <source>
        <strain evidence="1 2">JC819</strain>
    </source>
</reference>
<proteinExistence type="predicted"/>
<evidence type="ECO:0000313" key="1">
    <source>
        <dbReference type="EMBL" id="MDM4018203.1"/>
    </source>
</evidence>
<keyword evidence="2" id="KW-1185">Reference proteome</keyword>